<name>A0A835SDF9_VANPL</name>
<reference evidence="1 2" key="1">
    <citation type="journal article" date="2020" name="Nat. Food">
        <title>A phased Vanilla planifolia genome enables genetic improvement of flavour and production.</title>
        <authorList>
            <person name="Hasing T."/>
            <person name="Tang H."/>
            <person name="Brym M."/>
            <person name="Khazi F."/>
            <person name="Huang T."/>
            <person name="Chambers A.H."/>
        </authorList>
    </citation>
    <scope>NUCLEOTIDE SEQUENCE [LARGE SCALE GENOMIC DNA]</scope>
    <source>
        <tissue evidence="1">Leaf</tissue>
    </source>
</reference>
<accession>A0A835SDF9</accession>
<sequence>MVGIYIPIANVRDDVVAAYKKEIDWHTNAMLKSYEHLFYKRKVEMITTVIEADDVSDALSNHVFQIKNQQICCVGYSSKCILQESQGK</sequence>
<dbReference type="Proteomes" id="UP000639772">
    <property type="component" value="Chromosome 1"/>
</dbReference>
<protein>
    <submittedName>
        <fullName evidence="1">Uncharacterized protein</fullName>
    </submittedName>
</protein>
<dbReference type="OrthoDB" id="1731054at2759"/>
<proteinExistence type="predicted"/>
<organism evidence="1 2">
    <name type="scientific">Vanilla planifolia</name>
    <name type="common">Vanilla</name>
    <dbReference type="NCBI Taxonomy" id="51239"/>
    <lineage>
        <taxon>Eukaryota</taxon>
        <taxon>Viridiplantae</taxon>
        <taxon>Streptophyta</taxon>
        <taxon>Embryophyta</taxon>
        <taxon>Tracheophyta</taxon>
        <taxon>Spermatophyta</taxon>
        <taxon>Magnoliopsida</taxon>
        <taxon>Liliopsida</taxon>
        <taxon>Asparagales</taxon>
        <taxon>Orchidaceae</taxon>
        <taxon>Vanilloideae</taxon>
        <taxon>Vanilleae</taxon>
        <taxon>Vanilla</taxon>
    </lineage>
</organism>
<dbReference type="EMBL" id="JADCNM010000001">
    <property type="protein sequence ID" value="KAG0502182.1"/>
    <property type="molecule type" value="Genomic_DNA"/>
</dbReference>
<evidence type="ECO:0000313" key="1">
    <source>
        <dbReference type="EMBL" id="KAG0502182.1"/>
    </source>
</evidence>
<comment type="caution">
    <text evidence="1">The sequence shown here is derived from an EMBL/GenBank/DDBJ whole genome shotgun (WGS) entry which is preliminary data.</text>
</comment>
<gene>
    <name evidence="1" type="ORF">HPP92_002254</name>
</gene>
<dbReference type="AlphaFoldDB" id="A0A835SDF9"/>
<evidence type="ECO:0000313" key="2">
    <source>
        <dbReference type="Proteomes" id="UP000639772"/>
    </source>
</evidence>